<reference evidence="1 2" key="1">
    <citation type="journal article" date="2021" name="Elife">
        <title>Chloroplast acquisition without the gene transfer in kleptoplastic sea slugs, Plakobranchus ocellatus.</title>
        <authorList>
            <person name="Maeda T."/>
            <person name="Takahashi S."/>
            <person name="Yoshida T."/>
            <person name="Shimamura S."/>
            <person name="Takaki Y."/>
            <person name="Nagai Y."/>
            <person name="Toyoda A."/>
            <person name="Suzuki Y."/>
            <person name="Arimoto A."/>
            <person name="Ishii H."/>
            <person name="Satoh N."/>
            <person name="Nishiyama T."/>
            <person name="Hasebe M."/>
            <person name="Maruyama T."/>
            <person name="Minagawa J."/>
            <person name="Obokata J."/>
            <person name="Shigenobu S."/>
        </authorList>
    </citation>
    <scope>NUCLEOTIDE SEQUENCE [LARGE SCALE GENOMIC DNA]</scope>
</reference>
<accession>A0AAV3ZBB3</accession>
<keyword evidence="2" id="KW-1185">Reference proteome</keyword>
<dbReference type="Proteomes" id="UP000735302">
    <property type="component" value="Unassembled WGS sequence"/>
</dbReference>
<dbReference type="AlphaFoldDB" id="A0AAV3ZBB3"/>
<name>A0AAV3ZBB3_9GAST</name>
<sequence length="87" mass="9482">MPKDAATVVVARPTKSFKVTCINKQKVRGTSWAVINESTVLSYSSDKKAGHARTPILSLSRPIVLVRGNPRDVITFRLFAAQSAITL</sequence>
<evidence type="ECO:0000313" key="1">
    <source>
        <dbReference type="EMBL" id="GFN91869.1"/>
    </source>
</evidence>
<proteinExistence type="predicted"/>
<comment type="caution">
    <text evidence="1">The sequence shown here is derived from an EMBL/GenBank/DDBJ whole genome shotgun (WGS) entry which is preliminary data.</text>
</comment>
<evidence type="ECO:0000313" key="2">
    <source>
        <dbReference type="Proteomes" id="UP000735302"/>
    </source>
</evidence>
<dbReference type="EMBL" id="BLXT01002187">
    <property type="protein sequence ID" value="GFN91869.1"/>
    <property type="molecule type" value="Genomic_DNA"/>
</dbReference>
<organism evidence="1 2">
    <name type="scientific">Plakobranchus ocellatus</name>
    <dbReference type="NCBI Taxonomy" id="259542"/>
    <lineage>
        <taxon>Eukaryota</taxon>
        <taxon>Metazoa</taxon>
        <taxon>Spiralia</taxon>
        <taxon>Lophotrochozoa</taxon>
        <taxon>Mollusca</taxon>
        <taxon>Gastropoda</taxon>
        <taxon>Heterobranchia</taxon>
        <taxon>Euthyneura</taxon>
        <taxon>Panpulmonata</taxon>
        <taxon>Sacoglossa</taxon>
        <taxon>Placobranchoidea</taxon>
        <taxon>Plakobranchidae</taxon>
        <taxon>Plakobranchus</taxon>
    </lineage>
</organism>
<protein>
    <submittedName>
        <fullName evidence="1">Uncharacterized protein</fullName>
    </submittedName>
</protein>
<gene>
    <name evidence="1" type="ORF">PoB_001837500</name>
</gene>